<accession>A0AA91T1K1</accession>
<dbReference type="EMBL" id="LYUB02000009">
    <property type="protein sequence ID" value="OVF08161.1"/>
    <property type="molecule type" value="Genomic_DNA"/>
</dbReference>
<evidence type="ECO:0000313" key="3">
    <source>
        <dbReference type="Proteomes" id="UP000195602"/>
    </source>
</evidence>
<feature type="compositionally biased region" description="Polar residues" evidence="1">
    <location>
        <begin position="525"/>
        <end position="543"/>
    </location>
</feature>
<dbReference type="GO" id="GO:0005634">
    <property type="term" value="C:nucleus"/>
    <property type="evidence" value="ECO:0007669"/>
    <property type="project" value="InterPro"/>
</dbReference>
<reference evidence="2 3" key="1">
    <citation type="submission" date="2017-04" db="EMBL/GenBank/DDBJ databases">
        <title>Draft genome of the yeast Clavispora lusitaniae type strain CBS 6936.</title>
        <authorList>
            <person name="Durrens P."/>
            <person name="Klopp C."/>
            <person name="Biteau N."/>
            <person name="Fitton-Ouhabi V."/>
            <person name="Dementhon K."/>
            <person name="Accoceberry I."/>
            <person name="Sherman D.J."/>
            <person name="Noel T."/>
        </authorList>
    </citation>
    <scope>NUCLEOTIDE SEQUENCE [LARGE SCALE GENOMIC DNA]</scope>
    <source>
        <strain evidence="2 3">CBS 6936</strain>
    </source>
</reference>
<protein>
    <submittedName>
        <fullName evidence="2">Uncharacterized protein</fullName>
    </submittedName>
</protein>
<sequence length="1616" mass="187982">MSELQYISDSDGDNSLPQLPESAIDMSLLNDFYSFLSGSSKERLRIEVRNTSLWSLFNHLDNDFEDANPNSSQLLPSPTRTELPSTLQTEPNELDQISAAAHAPNDSSMTSLKTSSTETAFRSLRKRNFSSRHPYIADQADWLGICTIDSINEMFTADEDLQKVVRALNILYLKRKKRYPDEDRYKAKNFYAHLGQNKLLALQGDPDAKPASKSEDESLSVLEENDDTLQNEEMDHDHEEDDDDEDLIRLEDIQVPPVPSKQRHIHSYQHPTYESAEDTETSVSDENDDYEDEYVRVGGRFRKLKTILRGVLPESAKRLDYFKHDLRKTKRRKIPERELEPRKGLAIRKIPSISKKSNQEGLKSFVNDEESKEEYTPNYLRISHSPTASFEDLRAFRSTYINSNSDSGSGSDSNHEVFTDLESTPMRNLTLNSNPNEITLVTSGSESIEEEDHIDYMFASKGTTKVAKPRQKGLHQRHIKTSPFTGRSFTNMHSPYQSISLSGKRSKNAVIGRRTNKLRKKRRPQLSQQGFEHTNKNTYPQEDASTAQHNANSVTHNLLPATEKEEGEGKLNKKTQVFHPIAPFFRRDPAMSTTAFEVESDSKFIRDRNVRPTSHALSFLHRPQSIPENSYALIPLAPIDIPRIHTIGDGHIFCANENAVSISLVEKKYSLGLYKLDSSIRETEKYFVQLRTLLSNTNMLSNPILRTDIKISLQRMTKWILIVREGIPNTILKQLQLTLDVLAKMHTKKIRLYLSVFHAQLLFILFIAIKLDSSLQQSEKLKELDDYCTEYWSMFFSAISISDINKLCDDDGTNSSLFDSIQLIHFLYVGRTCSWWVPITESLKEIGFFNEENASLLDSLYVLASWFPRESDWSPFLIIFEKFKNAKVSVDHHHFLDICELAIEKLEWPIEERLIIHLYSSYGKRKFGNFADETVVPRPLHYVYSKHDIPKTSVFERFLRLVYTYVSQLESKKSIKRLVSKLVASSQYHYQKGRRYQIMFVNRINLISLLCQISEVDLKNQLSNLVEQVRDSRDMFVFGMAVSAIQLQCDVAHKKSFFMPWSGIQCLLESFCTYYDSLFGLPSLFQSFVNYIGSKLISMQSCKEIILFFKLCERCSLDKFPDPILIDVLKYMASIDFESLASSTEFVTNYEKDFVEFQKYLLMFLSTEMSRLPVSQERFQIKIDQIVEQTIKIWFSISKCTNTCNWNIVMLQKYSYLGNAFSRDRYLMFMCIQFASNHTLTSYEITEIDIILLKSLLAFDLSTYTPHLLNILSKRNGSVFNFKRILLGDFQSVTQVLATRVQILSLVIQSVCSLSFDEREQREYLLVLVKRLQDEYSIHFRNHTFKDFCKRTMELLLRFSQDKLDGLDDIWNFAAKLGFPRRKNKELWKNVSEQERLQKVNNEFIDALHYNRDYHMVLDELLAPDDIDTIYSLIQVYVEAVTINTDYWAQLSYLLKYLLVKLSRFQVQTQDNKFKIFLDFLCDLSLVSCRWKNKNSVIFELESLTTASHILHKAYYIYQGYKDRREIISYIHDFLTMIDQCCSKFQSRNLFTEITFGMLRSVCHPNFNLNFQHSEEEYKAAYKRQDELMLALKGLVKTTEKREFDTEISTDFEFRL</sequence>
<dbReference type="InterPro" id="IPR019021">
    <property type="entry name" value="Mms22"/>
</dbReference>
<dbReference type="Proteomes" id="UP000195602">
    <property type="component" value="Unassembled WGS sequence"/>
</dbReference>
<gene>
    <name evidence="2" type="ORF">A9F13_09g00869</name>
</gene>
<dbReference type="KEGG" id="clus:A9F13_09g00869"/>
<name>A0AA91T1K1_CLALS</name>
<dbReference type="GO" id="GO:0031297">
    <property type="term" value="P:replication fork processing"/>
    <property type="evidence" value="ECO:0007669"/>
    <property type="project" value="InterPro"/>
</dbReference>
<evidence type="ECO:0000313" key="2">
    <source>
        <dbReference type="EMBL" id="OVF08161.1"/>
    </source>
</evidence>
<feature type="region of interest" description="Disordered" evidence="1">
    <location>
        <begin position="515"/>
        <end position="543"/>
    </location>
</feature>
<dbReference type="GO" id="GO:0006281">
    <property type="term" value="P:DNA repair"/>
    <property type="evidence" value="ECO:0007669"/>
    <property type="project" value="InterPro"/>
</dbReference>
<evidence type="ECO:0000256" key="1">
    <source>
        <dbReference type="SAM" id="MobiDB-lite"/>
    </source>
</evidence>
<feature type="compositionally biased region" description="Basic residues" evidence="1">
    <location>
        <begin position="515"/>
        <end position="524"/>
    </location>
</feature>
<dbReference type="Pfam" id="PF09462">
    <property type="entry name" value="Mus7"/>
    <property type="match status" value="2"/>
</dbReference>
<proteinExistence type="predicted"/>
<feature type="compositionally biased region" description="Acidic residues" evidence="1">
    <location>
        <begin position="275"/>
        <end position="288"/>
    </location>
</feature>
<comment type="caution">
    <text evidence="2">The sequence shown here is derived from an EMBL/GenBank/DDBJ whole genome shotgun (WGS) entry which is preliminary data.</text>
</comment>
<feature type="region of interest" description="Disordered" evidence="1">
    <location>
        <begin position="255"/>
        <end position="288"/>
    </location>
</feature>
<organism evidence="2 3">
    <name type="scientific">Clavispora lusitaniae</name>
    <name type="common">Candida lusitaniae</name>
    <dbReference type="NCBI Taxonomy" id="36911"/>
    <lineage>
        <taxon>Eukaryota</taxon>
        <taxon>Fungi</taxon>
        <taxon>Dikarya</taxon>
        <taxon>Ascomycota</taxon>
        <taxon>Saccharomycotina</taxon>
        <taxon>Pichiomycetes</taxon>
        <taxon>Metschnikowiaceae</taxon>
        <taxon>Clavispora</taxon>
    </lineage>
</organism>